<dbReference type="Pfam" id="PF00892">
    <property type="entry name" value="EamA"/>
    <property type="match status" value="2"/>
</dbReference>
<dbReference type="SUPFAM" id="SSF103481">
    <property type="entry name" value="Multidrug resistance efflux transporter EmrE"/>
    <property type="match status" value="2"/>
</dbReference>
<evidence type="ECO:0000256" key="4">
    <source>
        <dbReference type="ARBA" id="ARBA00022692"/>
    </source>
</evidence>
<dbReference type="GO" id="GO:0005886">
    <property type="term" value="C:plasma membrane"/>
    <property type="evidence" value="ECO:0007669"/>
    <property type="project" value="UniProtKB-SubCell"/>
</dbReference>
<evidence type="ECO:0000256" key="6">
    <source>
        <dbReference type="ARBA" id="ARBA00023136"/>
    </source>
</evidence>
<dbReference type="RefSeq" id="WP_004821799.1">
    <property type="nucleotide sequence ID" value="NZ_UGTH01000001.1"/>
</dbReference>
<evidence type="ECO:0000256" key="1">
    <source>
        <dbReference type="ARBA" id="ARBA00004651"/>
    </source>
</evidence>
<gene>
    <name evidence="9" type="ORF">NCTC11088_01796</name>
</gene>
<keyword evidence="6 7" id="KW-0472">Membrane</keyword>
<evidence type="ECO:0000256" key="7">
    <source>
        <dbReference type="SAM" id="Phobius"/>
    </source>
</evidence>
<feature type="transmembrane region" description="Helical" evidence="7">
    <location>
        <begin position="258"/>
        <end position="275"/>
    </location>
</feature>
<evidence type="ECO:0000256" key="3">
    <source>
        <dbReference type="ARBA" id="ARBA00022475"/>
    </source>
</evidence>
<accession>A0A379DDK4</accession>
<dbReference type="Proteomes" id="UP000254777">
    <property type="component" value="Unassembled WGS sequence"/>
</dbReference>
<keyword evidence="5 7" id="KW-1133">Transmembrane helix</keyword>
<evidence type="ECO:0000256" key="5">
    <source>
        <dbReference type="ARBA" id="ARBA00022989"/>
    </source>
</evidence>
<dbReference type="InterPro" id="IPR037185">
    <property type="entry name" value="EmrE-like"/>
</dbReference>
<dbReference type="AlphaFoldDB" id="A0A379DDK4"/>
<comment type="subcellular location">
    <subcellularLocation>
        <location evidence="1">Cell membrane</location>
        <topology evidence="1">Multi-pass membrane protein</topology>
    </subcellularLocation>
</comment>
<sequence>MELFKNKRSAIFISLFCMFLWGSAIPMIKMQYEILSIESGDIGSRLLVAGLRFFVAGIITIFYFKIFNREDRVDFKSLNYKFLIKIALLQITLHYLFYYTGLFYTEGVKASVIQSFNAFIIVVFSALLIKGDRLTKRKIVALVIGTIGIIFINSGGNISTSFSFLGEGSIIMAITLNGLATVLVKKEGNSVSPFIISAFQFCIGCIPLIIIGIILKQTIWTVNFKAVLLILYGGFISATAFTLWYMVLKNQSTGEFGIYKLFVPIFGSILSVVILGETFSIRLLIGFAMVIIGTLVLNNKI</sequence>
<evidence type="ECO:0000256" key="2">
    <source>
        <dbReference type="ARBA" id="ARBA00007362"/>
    </source>
</evidence>
<dbReference type="EMBL" id="UGTH01000001">
    <property type="protein sequence ID" value="SUB75987.1"/>
    <property type="molecule type" value="Genomic_DNA"/>
</dbReference>
<feature type="transmembrane region" description="Helical" evidence="7">
    <location>
        <begin position="140"/>
        <end position="158"/>
    </location>
</feature>
<evidence type="ECO:0000313" key="9">
    <source>
        <dbReference type="EMBL" id="SUB75987.1"/>
    </source>
</evidence>
<feature type="transmembrane region" description="Helical" evidence="7">
    <location>
        <begin position="226"/>
        <end position="246"/>
    </location>
</feature>
<dbReference type="InterPro" id="IPR050638">
    <property type="entry name" value="AA-Vitamin_Transporters"/>
</dbReference>
<protein>
    <submittedName>
        <fullName evidence="9">Putative DMT superfamily transporter inner membrane protein</fullName>
    </submittedName>
</protein>
<feature type="domain" description="EamA" evidence="8">
    <location>
        <begin position="9"/>
        <end position="153"/>
    </location>
</feature>
<keyword evidence="3" id="KW-1003">Cell membrane</keyword>
<keyword evidence="4 7" id="KW-0812">Transmembrane</keyword>
<dbReference type="InterPro" id="IPR000620">
    <property type="entry name" value="EamA_dom"/>
</dbReference>
<feature type="transmembrane region" description="Helical" evidence="7">
    <location>
        <begin position="110"/>
        <end position="128"/>
    </location>
</feature>
<reference evidence="9 10" key="1">
    <citation type="submission" date="2018-06" db="EMBL/GenBank/DDBJ databases">
        <authorList>
            <consortium name="Pathogen Informatics"/>
            <person name="Doyle S."/>
        </authorList>
    </citation>
    <scope>NUCLEOTIDE SEQUENCE [LARGE SCALE GENOMIC DNA]</scope>
    <source>
        <strain evidence="9 10">NCTC11088</strain>
    </source>
</reference>
<name>A0A379DDK4_9FIRM</name>
<feature type="transmembrane region" description="Helical" evidence="7">
    <location>
        <begin position="164"/>
        <end position="184"/>
    </location>
</feature>
<evidence type="ECO:0000259" key="8">
    <source>
        <dbReference type="Pfam" id="PF00892"/>
    </source>
</evidence>
<organism evidence="9 10">
    <name type="scientific">Peptoniphilus indolicus</name>
    <dbReference type="NCBI Taxonomy" id="33030"/>
    <lineage>
        <taxon>Bacteria</taxon>
        <taxon>Bacillati</taxon>
        <taxon>Bacillota</taxon>
        <taxon>Tissierellia</taxon>
        <taxon>Tissierellales</taxon>
        <taxon>Peptoniphilaceae</taxon>
        <taxon>Peptoniphilus</taxon>
    </lineage>
</organism>
<comment type="similarity">
    <text evidence="2">Belongs to the EamA transporter family.</text>
</comment>
<proteinExistence type="inferred from homology"/>
<feature type="domain" description="EamA" evidence="8">
    <location>
        <begin position="168"/>
        <end position="298"/>
    </location>
</feature>
<feature type="transmembrane region" description="Helical" evidence="7">
    <location>
        <begin position="191"/>
        <end position="214"/>
    </location>
</feature>
<dbReference type="PANTHER" id="PTHR32322">
    <property type="entry name" value="INNER MEMBRANE TRANSPORTER"/>
    <property type="match status" value="1"/>
</dbReference>
<feature type="transmembrane region" description="Helical" evidence="7">
    <location>
        <begin position="48"/>
        <end position="66"/>
    </location>
</feature>
<dbReference type="PANTHER" id="PTHR32322:SF18">
    <property type="entry name" value="S-ADENOSYLMETHIONINE_S-ADENOSYLHOMOCYSTEINE TRANSPORTER"/>
    <property type="match status" value="1"/>
</dbReference>
<evidence type="ECO:0000313" key="10">
    <source>
        <dbReference type="Proteomes" id="UP000254777"/>
    </source>
</evidence>
<feature type="transmembrane region" description="Helical" evidence="7">
    <location>
        <begin position="281"/>
        <end position="298"/>
    </location>
</feature>
<feature type="transmembrane region" description="Helical" evidence="7">
    <location>
        <begin position="78"/>
        <end position="98"/>
    </location>
</feature>